<feature type="region of interest" description="Disordered" evidence="1">
    <location>
        <begin position="357"/>
        <end position="381"/>
    </location>
</feature>
<dbReference type="WBParaSite" id="ACAC_0001157801-mRNA-1">
    <property type="protein sequence ID" value="ACAC_0001157801-mRNA-1"/>
    <property type="gene ID" value="ACAC_0001157801"/>
</dbReference>
<dbReference type="AlphaFoldDB" id="A0A158PBX1"/>
<sequence>MMFVHVIGEEGYDQKRRPAMENGKKTIKLVYKKGHRHVKIADFAAVSELIKQHQITGRVPRSVDLTDYFDATIMVFADYIEKGEVKAQISFYALAELLKLTKTFIMEDLQKRLEEILILTAESSTNHLLQAVLVAGTSNITKETENALHYLASWSFVEMARLPDFQCIPYHQFVMLLASCELQVSHELVVADAALLWLVGQPHPAVYAPGVFAVIRSAFLTKADRQLIIERIATLQMPESVGRFARVSMDSRHNARVCLEGTHISRHLCRCGIPNPEKRPKETTLPLSRPREGIKWSEKTHNQTMRSRPEKVEDAGKWMKGLVELARVPGAEVRKDTTAILTQFGERSAIKAPRRMTRADDAGSAVLEGKSQGGQSHYLGY</sequence>
<keyword evidence="3" id="KW-1185">Reference proteome</keyword>
<name>A0A158PBX1_ANGCA</name>
<reference evidence="4" key="2">
    <citation type="submission" date="2016-04" db="UniProtKB">
        <authorList>
            <consortium name="WormBaseParasite"/>
        </authorList>
    </citation>
    <scope>IDENTIFICATION</scope>
</reference>
<evidence type="ECO:0000256" key="1">
    <source>
        <dbReference type="SAM" id="MobiDB-lite"/>
    </source>
</evidence>
<accession>A0A158PBX1</accession>
<dbReference type="Proteomes" id="UP000035642">
    <property type="component" value="Unassembled WGS sequence"/>
</dbReference>
<dbReference type="Pfam" id="PF07707">
    <property type="entry name" value="BACK"/>
    <property type="match status" value="1"/>
</dbReference>
<dbReference type="STRING" id="6313.A0A158PBX1"/>
<evidence type="ECO:0000259" key="2">
    <source>
        <dbReference type="SMART" id="SM00875"/>
    </source>
</evidence>
<dbReference type="SMART" id="SM00875">
    <property type="entry name" value="BACK"/>
    <property type="match status" value="1"/>
</dbReference>
<protein>
    <submittedName>
        <fullName evidence="4">BACK domain-containing protein</fullName>
    </submittedName>
</protein>
<dbReference type="InterPro" id="IPR011705">
    <property type="entry name" value="BACK"/>
</dbReference>
<evidence type="ECO:0000313" key="4">
    <source>
        <dbReference type="WBParaSite" id="ACAC_0001157801-mRNA-1"/>
    </source>
</evidence>
<reference evidence="3" key="1">
    <citation type="submission" date="2012-09" db="EMBL/GenBank/DDBJ databases">
        <authorList>
            <person name="Martin A.A."/>
        </authorList>
    </citation>
    <scope>NUCLEOTIDE SEQUENCE</scope>
</reference>
<proteinExistence type="predicted"/>
<evidence type="ECO:0000313" key="3">
    <source>
        <dbReference type="Proteomes" id="UP000035642"/>
    </source>
</evidence>
<organism evidence="3 4">
    <name type="scientific">Angiostrongylus cantonensis</name>
    <name type="common">Rat lungworm</name>
    <dbReference type="NCBI Taxonomy" id="6313"/>
    <lineage>
        <taxon>Eukaryota</taxon>
        <taxon>Metazoa</taxon>
        <taxon>Ecdysozoa</taxon>
        <taxon>Nematoda</taxon>
        <taxon>Chromadorea</taxon>
        <taxon>Rhabditida</taxon>
        <taxon>Rhabditina</taxon>
        <taxon>Rhabditomorpha</taxon>
        <taxon>Strongyloidea</taxon>
        <taxon>Metastrongylidae</taxon>
        <taxon>Angiostrongylus</taxon>
    </lineage>
</organism>
<feature type="domain" description="BACK" evidence="2">
    <location>
        <begin position="131"/>
        <end position="230"/>
    </location>
</feature>
<dbReference type="Gene3D" id="1.25.40.420">
    <property type="match status" value="1"/>
</dbReference>